<feature type="compositionally biased region" description="Low complexity" evidence="1">
    <location>
        <begin position="331"/>
        <end position="346"/>
    </location>
</feature>
<feature type="compositionally biased region" description="Polar residues" evidence="1">
    <location>
        <begin position="1"/>
        <end position="16"/>
    </location>
</feature>
<reference evidence="2 3" key="1">
    <citation type="journal article" date="2021" name="Nat. Commun.">
        <title>Genetic determinants of endophytism in the Arabidopsis root mycobiome.</title>
        <authorList>
            <person name="Mesny F."/>
            <person name="Miyauchi S."/>
            <person name="Thiergart T."/>
            <person name="Pickel B."/>
            <person name="Atanasova L."/>
            <person name="Karlsson M."/>
            <person name="Huettel B."/>
            <person name="Barry K.W."/>
            <person name="Haridas S."/>
            <person name="Chen C."/>
            <person name="Bauer D."/>
            <person name="Andreopoulos W."/>
            <person name="Pangilinan J."/>
            <person name="LaButti K."/>
            <person name="Riley R."/>
            <person name="Lipzen A."/>
            <person name="Clum A."/>
            <person name="Drula E."/>
            <person name="Henrissat B."/>
            <person name="Kohler A."/>
            <person name="Grigoriev I.V."/>
            <person name="Martin F.M."/>
            <person name="Hacquard S."/>
        </authorList>
    </citation>
    <scope>NUCLEOTIDE SEQUENCE [LARGE SCALE GENOMIC DNA]</scope>
    <source>
        <strain evidence="2 3">MPI-SDFR-AT-0080</strain>
    </source>
</reference>
<keyword evidence="3" id="KW-1185">Reference proteome</keyword>
<organism evidence="2 3">
    <name type="scientific">Macrophomina phaseolina</name>
    <dbReference type="NCBI Taxonomy" id="35725"/>
    <lineage>
        <taxon>Eukaryota</taxon>
        <taxon>Fungi</taxon>
        <taxon>Dikarya</taxon>
        <taxon>Ascomycota</taxon>
        <taxon>Pezizomycotina</taxon>
        <taxon>Dothideomycetes</taxon>
        <taxon>Dothideomycetes incertae sedis</taxon>
        <taxon>Botryosphaeriales</taxon>
        <taxon>Botryosphaeriaceae</taxon>
        <taxon>Macrophomina</taxon>
    </lineage>
</organism>
<proteinExistence type="predicted"/>
<sequence>MGNVSDNRGSQVNPTSFLKPKADTFSMPSNRNGKRTKRRARRRSSHQGPHGDRCRQSSFPRPRNDRHRNQCSHEHPRKVSSLPSFGSKSNETRHNRYRKQLDRIRTDGVAISERLKKMIETTDELSSAFKATMDWDPTFHVNVFPTSAAAGIHTPSPNPTTTMPSLSATLPALNQNVFPATALSPISPISPLTVVTPTTTTVAAPFPIQALKCTAQPGFIHQQTCPTGQGRHTIPRSTHHSDLFASPGGNSSSSYRCCHSAMSDIQPPHHTIEAAAAYHRPASLSAAAIGFSMMGGGRGEGARDGRRQQSMYSPMQLSVVTREGSVVGREGQQVDQQAGQQGQGQAQEKREGLSTSVAGVCGGTLLDGSDSGSGVFGCDGYGDRM</sequence>
<feature type="compositionally biased region" description="Basic and acidic residues" evidence="1">
    <location>
        <begin position="90"/>
        <end position="99"/>
    </location>
</feature>
<evidence type="ECO:0000313" key="3">
    <source>
        <dbReference type="Proteomes" id="UP000774617"/>
    </source>
</evidence>
<comment type="caution">
    <text evidence="2">The sequence shown here is derived from an EMBL/GenBank/DDBJ whole genome shotgun (WGS) entry which is preliminary data.</text>
</comment>
<dbReference type="EMBL" id="JAGTJR010000001">
    <property type="protein sequence ID" value="KAH7065386.1"/>
    <property type="molecule type" value="Genomic_DNA"/>
</dbReference>
<gene>
    <name evidence="2" type="ORF">B0J12DRAFT_34623</name>
</gene>
<feature type="region of interest" description="Disordered" evidence="1">
    <location>
        <begin position="331"/>
        <end position="352"/>
    </location>
</feature>
<protein>
    <submittedName>
        <fullName evidence="2">Uncharacterized protein</fullName>
    </submittedName>
</protein>
<name>A0ABQ8GVV3_9PEZI</name>
<evidence type="ECO:0000256" key="1">
    <source>
        <dbReference type="SAM" id="MobiDB-lite"/>
    </source>
</evidence>
<dbReference type="Proteomes" id="UP000774617">
    <property type="component" value="Unassembled WGS sequence"/>
</dbReference>
<feature type="compositionally biased region" description="Basic residues" evidence="1">
    <location>
        <begin position="32"/>
        <end position="45"/>
    </location>
</feature>
<accession>A0ABQ8GVV3</accession>
<feature type="region of interest" description="Disordered" evidence="1">
    <location>
        <begin position="1"/>
        <end position="99"/>
    </location>
</feature>
<evidence type="ECO:0000313" key="2">
    <source>
        <dbReference type="EMBL" id="KAH7065386.1"/>
    </source>
</evidence>